<feature type="transmembrane region" description="Helical" evidence="2">
    <location>
        <begin position="165"/>
        <end position="183"/>
    </location>
</feature>
<feature type="transmembrane region" description="Helical" evidence="2">
    <location>
        <begin position="624"/>
        <end position="643"/>
    </location>
</feature>
<sequence>MLSGGKRNRFGLLLFYVLTFLLLWEWLRPLQYFTDTGHTVFFILFIALVFLLTFFKVPWFIRFPVSLGFVLFALHTIFYEGSVFSPSWIALFFQDLKQNFSYIFSGMWRDMSPLFRTLLFYVLLWLLVYLLHYWVIYQRRILFFFIMTVVYVAVIDTFTPFDASYAIVRIVLIGFLLLGLLYLERIRESEALKSSKSRFAKWFAPLLLMTAAAVCIGAVSPKADPVWPDPVPFLQTAATGDFASSGRSKVGYGTNDEALGGPFSKDDTWVFTWQGNERSYFRVETKSRYTGKGWIEDEKSGASIQLEEDKLDYQWYDESVKTETRKAIVDIDPAYRYDHVLYPIGTTEIKLNNFFVPLRMNLNTEKIKPAGKTGADIQNLESYSVTYKSPVFDVDQLRKVSLESEGKWARSHEKYLQLPTSLPDRVKTLAHDLTKDEDNIYDKAKAIEKYLGSSEFSYETEDVAVPKGDQDYVDQFLFETKIGYCDNFSTAMIVLLRSAGIPARWVKGYTSGEYAGTTADRKRTMYEVTNNNAHSWVEVYFEGQGWVTFEPTKGFLNPEQLVEESSGQQAGAASDKKEDDKKNDEGQRPQDAKEQDNKEKPESQAKRDAKADSHAGSDDADRTLLTGAAVLGLLLAFAAVLYYTRVKWMPHIIINRLKKRRDEAVFFKAYDELLRQLKRQGMQKEEGQTLREFAKTVDERFQSGDMTALTLQYERALYRKEDAAKLWNDSAELWENLIKKR</sequence>
<dbReference type="Pfam" id="PF11992">
    <property type="entry name" value="TgpA_N"/>
    <property type="match status" value="1"/>
</dbReference>
<keyword evidence="4" id="KW-0808">Transferase</keyword>
<dbReference type="InterPro" id="IPR021878">
    <property type="entry name" value="TgpA_N"/>
</dbReference>
<dbReference type="GO" id="GO:0016740">
    <property type="term" value="F:transferase activity"/>
    <property type="evidence" value="ECO:0007669"/>
    <property type="project" value="UniProtKB-KW"/>
</dbReference>
<dbReference type="InterPro" id="IPR025403">
    <property type="entry name" value="TgpA-like_C"/>
</dbReference>
<dbReference type="SMART" id="SM00460">
    <property type="entry name" value="TGc"/>
    <property type="match status" value="1"/>
</dbReference>
<feature type="transmembrane region" description="Helical" evidence="2">
    <location>
        <begin position="203"/>
        <end position="220"/>
    </location>
</feature>
<feature type="transmembrane region" description="Helical" evidence="2">
    <location>
        <begin position="141"/>
        <end position="159"/>
    </location>
</feature>
<dbReference type="PANTHER" id="PTHR42736">
    <property type="entry name" value="PROTEIN-GLUTAMINE GAMMA-GLUTAMYLTRANSFERASE"/>
    <property type="match status" value="1"/>
</dbReference>
<name>A0A7S9XJZ1_BACLI</name>
<dbReference type="Pfam" id="PF01841">
    <property type="entry name" value="Transglut_core"/>
    <property type="match status" value="1"/>
</dbReference>
<dbReference type="PANTHER" id="PTHR42736:SF1">
    <property type="entry name" value="PROTEIN-GLUTAMINE GAMMA-GLUTAMYLTRANSFERASE"/>
    <property type="match status" value="1"/>
</dbReference>
<dbReference type="Gene3D" id="3.10.620.30">
    <property type="match status" value="1"/>
</dbReference>
<keyword evidence="2" id="KW-0472">Membrane</keyword>
<feature type="transmembrane region" description="Helical" evidence="2">
    <location>
        <begin position="10"/>
        <end position="27"/>
    </location>
</feature>
<reference evidence="4 5" key="1">
    <citation type="submission" date="2019-06" db="EMBL/GenBank/DDBJ databases">
        <title>Genome sequence analysis of &gt;100 Bacillus licheniformis strains suggests intrinsic resistance to this species.</title>
        <authorList>
            <person name="Wels M."/>
            <person name="Siezen R.J."/>
            <person name="Johansen E."/>
            <person name="Stuer-Lauridsen B."/>
            <person name="Bjerre K."/>
            <person name="Nielsen B.K.K."/>
        </authorList>
    </citation>
    <scope>NUCLEOTIDE SEQUENCE [LARGE SCALE GENOMIC DNA]</scope>
    <source>
        <strain evidence="4 5">BAC-16736</strain>
    </source>
</reference>
<evidence type="ECO:0000259" key="3">
    <source>
        <dbReference type="SMART" id="SM00460"/>
    </source>
</evidence>
<comment type="caution">
    <text evidence="4">The sequence shown here is derived from an EMBL/GenBank/DDBJ whole genome shotgun (WGS) entry which is preliminary data.</text>
</comment>
<evidence type="ECO:0000313" key="5">
    <source>
        <dbReference type="Proteomes" id="UP000435910"/>
    </source>
</evidence>
<protein>
    <submittedName>
        <fullName evidence="4">Protein-glutamine gamma-glutamyltransferase</fullName>
    </submittedName>
</protein>
<organism evidence="4 5">
    <name type="scientific">Bacillus licheniformis</name>
    <dbReference type="NCBI Taxonomy" id="1402"/>
    <lineage>
        <taxon>Bacteria</taxon>
        <taxon>Bacillati</taxon>
        <taxon>Bacillota</taxon>
        <taxon>Bacilli</taxon>
        <taxon>Bacillales</taxon>
        <taxon>Bacillaceae</taxon>
        <taxon>Bacillus</taxon>
    </lineage>
</organism>
<keyword evidence="2" id="KW-0812">Transmembrane</keyword>
<feature type="transmembrane region" description="Helical" evidence="2">
    <location>
        <begin position="69"/>
        <end position="93"/>
    </location>
</feature>
<accession>A0A7S9XJZ1</accession>
<evidence type="ECO:0000256" key="1">
    <source>
        <dbReference type="SAM" id="MobiDB-lite"/>
    </source>
</evidence>
<dbReference type="AlphaFoldDB" id="A0A7S9XJZ1"/>
<feature type="transmembrane region" description="Helical" evidence="2">
    <location>
        <begin position="39"/>
        <end position="57"/>
    </location>
</feature>
<dbReference type="RefSeq" id="WP_009329148.1">
    <property type="nucleotide sequence ID" value="NZ_BEXU01000007.1"/>
</dbReference>
<evidence type="ECO:0000256" key="2">
    <source>
        <dbReference type="SAM" id="Phobius"/>
    </source>
</evidence>
<gene>
    <name evidence="4" type="ORF">CHCC16736_1154</name>
</gene>
<feature type="region of interest" description="Disordered" evidence="1">
    <location>
        <begin position="562"/>
        <end position="619"/>
    </location>
</feature>
<keyword evidence="2" id="KW-1133">Transmembrane helix</keyword>
<feature type="domain" description="Transglutaminase-like" evidence="3">
    <location>
        <begin position="477"/>
        <end position="553"/>
    </location>
</feature>
<feature type="compositionally biased region" description="Basic and acidic residues" evidence="1">
    <location>
        <begin position="574"/>
        <end position="619"/>
    </location>
</feature>
<dbReference type="SUPFAM" id="SSF54001">
    <property type="entry name" value="Cysteine proteinases"/>
    <property type="match status" value="1"/>
</dbReference>
<evidence type="ECO:0000313" key="4">
    <source>
        <dbReference type="EMBL" id="TWL24353.1"/>
    </source>
</evidence>
<dbReference type="InterPro" id="IPR052901">
    <property type="entry name" value="Bact_TGase-like"/>
</dbReference>
<dbReference type="InterPro" id="IPR002931">
    <property type="entry name" value="Transglutaminase-like"/>
</dbReference>
<dbReference type="EMBL" id="NILC01000027">
    <property type="protein sequence ID" value="TWL24353.1"/>
    <property type="molecule type" value="Genomic_DNA"/>
</dbReference>
<feature type="transmembrane region" description="Helical" evidence="2">
    <location>
        <begin position="113"/>
        <end position="134"/>
    </location>
</feature>
<dbReference type="InterPro" id="IPR038765">
    <property type="entry name" value="Papain-like_cys_pep_sf"/>
</dbReference>
<dbReference type="Proteomes" id="UP000435910">
    <property type="component" value="Unassembled WGS sequence"/>
</dbReference>
<dbReference type="Pfam" id="PF13559">
    <property type="entry name" value="DUF4129"/>
    <property type="match status" value="1"/>
</dbReference>
<proteinExistence type="predicted"/>